<dbReference type="InterPro" id="IPR050135">
    <property type="entry name" value="dGTPase-like"/>
</dbReference>
<gene>
    <name evidence="2" type="ORF">Pla110_26600</name>
</gene>
<dbReference type="EMBL" id="CP036281">
    <property type="protein sequence ID" value="QDU80924.1"/>
    <property type="molecule type" value="Genomic_DNA"/>
</dbReference>
<dbReference type="GO" id="GO:0008832">
    <property type="term" value="F:dGTPase activity"/>
    <property type="evidence" value="ECO:0007669"/>
    <property type="project" value="TreeGrafter"/>
</dbReference>
<evidence type="ECO:0000259" key="1">
    <source>
        <dbReference type="SMART" id="SM00471"/>
    </source>
</evidence>
<dbReference type="InterPro" id="IPR003607">
    <property type="entry name" value="HD/PDEase_dom"/>
</dbReference>
<dbReference type="KEGG" id="plon:Pla110_26600"/>
<dbReference type="Gene3D" id="1.10.3210.10">
    <property type="entry name" value="Hypothetical protein af1432"/>
    <property type="match status" value="1"/>
</dbReference>
<protein>
    <submittedName>
        <fullName evidence="2">HD domain protein</fullName>
    </submittedName>
</protein>
<reference evidence="2 3" key="1">
    <citation type="submission" date="2019-02" db="EMBL/GenBank/DDBJ databases">
        <title>Deep-cultivation of Planctomycetes and their phenomic and genomic characterization uncovers novel biology.</title>
        <authorList>
            <person name="Wiegand S."/>
            <person name="Jogler M."/>
            <person name="Boedeker C."/>
            <person name="Pinto D."/>
            <person name="Vollmers J."/>
            <person name="Rivas-Marin E."/>
            <person name="Kohn T."/>
            <person name="Peeters S.H."/>
            <person name="Heuer A."/>
            <person name="Rast P."/>
            <person name="Oberbeckmann S."/>
            <person name="Bunk B."/>
            <person name="Jeske O."/>
            <person name="Meyerdierks A."/>
            <person name="Storesund J.E."/>
            <person name="Kallscheuer N."/>
            <person name="Luecker S."/>
            <person name="Lage O.M."/>
            <person name="Pohl T."/>
            <person name="Merkel B.J."/>
            <person name="Hornburger P."/>
            <person name="Mueller R.-W."/>
            <person name="Bruemmer F."/>
            <person name="Labrenz M."/>
            <person name="Spormann A.M."/>
            <person name="Op den Camp H."/>
            <person name="Overmann J."/>
            <person name="Amann R."/>
            <person name="Jetten M.S.M."/>
            <person name="Mascher T."/>
            <person name="Medema M.H."/>
            <person name="Devos D.P."/>
            <person name="Kaster A.-K."/>
            <person name="Ovreas L."/>
            <person name="Rohde M."/>
            <person name="Galperin M.Y."/>
            <person name="Jogler C."/>
        </authorList>
    </citation>
    <scope>NUCLEOTIDE SEQUENCE [LARGE SCALE GENOMIC DNA]</scope>
    <source>
        <strain evidence="2 3">Pla110</strain>
    </source>
</reference>
<dbReference type="InterPro" id="IPR006674">
    <property type="entry name" value="HD_domain"/>
</dbReference>
<evidence type="ECO:0000313" key="2">
    <source>
        <dbReference type="EMBL" id="QDU80924.1"/>
    </source>
</evidence>
<accession>A0A518CP00</accession>
<organism evidence="2 3">
    <name type="scientific">Polystyrenella longa</name>
    <dbReference type="NCBI Taxonomy" id="2528007"/>
    <lineage>
        <taxon>Bacteria</taxon>
        <taxon>Pseudomonadati</taxon>
        <taxon>Planctomycetota</taxon>
        <taxon>Planctomycetia</taxon>
        <taxon>Planctomycetales</taxon>
        <taxon>Planctomycetaceae</taxon>
        <taxon>Polystyrenella</taxon>
    </lineage>
</organism>
<dbReference type="PANTHER" id="PTHR11373:SF4">
    <property type="entry name" value="DEOXYNUCLEOSIDE TRIPHOSPHATE TRIPHOSPHOHYDROLASE SAMHD1"/>
    <property type="match status" value="1"/>
</dbReference>
<dbReference type="PANTHER" id="PTHR11373">
    <property type="entry name" value="DEOXYNUCLEOSIDE TRIPHOSPHATE TRIPHOSPHOHYDROLASE"/>
    <property type="match status" value="1"/>
</dbReference>
<dbReference type="CDD" id="cd00077">
    <property type="entry name" value="HDc"/>
    <property type="match status" value="1"/>
</dbReference>
<keyword evidence="3" id="KW-1185">Reference proteome</keyword>
<dbReference type="SUPFAM" id="SSF109604">
    <property type="entry name" value="HD-domain/PDEase-like"/>
    <property type="match status" value="1"/>
</dbReference>
<proteinExistence type="predicted"/>
<evidence type="ECO:0000313" key="3">
    <source>
        <dbReference type="Proteomes" id="UP000317178"/>
    </source>
</evidence>
<dbReference type="SMART" id="SM00471">
    <property type="entry name" value="HDc"/>
    <property type="match status" value="1"/>
</dbReference>
<dbReference type="Pfam" id="PF01966">
    <property type="entry name" value="HD"/>
    <property type="match status" value="1"/>
</dbReference>
<sequence>MLKDFSKESLSYDPIHGYIPFISPNDLKGDEVSEQEIIDHPWVQRMRYIHQLQTAWWVFPSAEHMRFQHVLGAMHLSSKAIELWYDSLCESCANVPSRPYVESLVRMAALLHDVGHGPFGHFFDDHYLAQFNITHEIIGAHIIEHELGDLLRGIRRNPNGHLQPLEELEPRQIAWLICRPKPDNDASEGQPDWLKKLRSLFSGIYTVDNMDFVLRDAYMSGYNTRAFDISRLMYYSFFTPSGLTIHCRGLPTLINFIETRANLFKSIYFHRTVRAFDLALEDLFGPTMEALFSGNPLENLDDYRQLTESSFMVDVQRLSRSDDPERKALGHRWEDLLSRRVTWKLAAERMLNFHSTQSERMTIFSAPDLIERLIRERLSHEMKTIPLKIDVARHYHRPSGKLPTGGQNFMLDPNVGVPQVLNDDELFHSLPVSFLIFRIYSLEHDHDGAIHRALDLLLGETGDTKTNM</sequence>
<feature type="domain" description="HD/PDEase" evidence="1">
    <location>
        <begin position="62"/>
        <end position="222"/>
    </location>
</feature>
<dbReference type="RefSeq" id="WP_144996152.1">
    <property type="nucleotide sequence ID" value="NZ_CP036281.1"/>
</dbReference>
<name>A0A518CP00_9PLAN</name>
<dbReference type="Proteomes" id="UP000317178">
    <property type="component" value="Chromosome"/>
</dbReference>
<dbReference type="AlphaFoldDB" id="A0A518CP00"/>
<dbReference type="OrthoDB" id="9803619at2"/>
<dbReference type="GO" id="GO:0006203">
    <property type="term" value="P:dGTP catabolic process"/>
    <property type="evidence" value="ECO:0007669"/>
    <property type="project" value="TreeGrafter"/>
</dbReference>